<reference evidence="8 9" key="1">
    <citation type="submission" date="2014-03" db="EMBL/GenBank/DDBJ databases">
        <title>Genome sequence of Bordetella hinzii.</title>
        <authorList>
            <person name="Register K."/>
            <person name="Harvill E."/>
            <person name="Goodfield L.L."/>
            <person name="Ivanov Y.V."/>
            <person name="Meyer J.A."/>
            <person name="Muse S.J."/>
            <person name="Jacobs N."/>
            <person name="Bendor L."/>
            <person name="Smallridge W.E."/>
            <person name="Brinkac L.M."/>
            <person name="Sanka R."/>
            <person name="Kim M."/>
            <person name="Losada L."/>
        </authorList>
    </citation>
    <scope>NUCLEOTIDE SEQUENCE [LARGE SCALE GENOMIC DNA]</scope>
    <source>
        <strain evidence="8 9">OH87 BAL007II</strain>
    </source>
</reference>
<keyword evidence="3" id="KW-0274">FAD</keyword>
<dbReference type="PRINTS" id="PR00420">
    <property type="entry name" value="RNGMNOXGNASE"/>
</dbReference>
<dbReference type="SUPFAM" id="SSF54373">
    <property type="entry name" value="FAD-linked reductases, C-terminal domain"/>
    <property type="match status" value="1"/>
</dbReference>
<dbReference type="SUPFAM" id="SSF51905">
    <property type="entry name" value="FAD/NAD(P)-binding domain"/>
    <property type="match status" value="1"/>
</dbReference>
<dbReference type="Pfam" id="PF05199">
    <property type="entry name" value="GMC_oxred_C"/>
    <property type="match status" value="1"/>
</dbReference>
<dbReference type="Proteomes" id="UP000025748">
    <property type="component" value="Unassembled WGS sequence"/>
</dbReference>
<keyword evidence="9" id="KW-1185">Reference proteome</keyword>
<dbReference type="InterPro" id="IPR036188">
    <property type="entry name" value="FAD/NAD-bd_sf"/>
</dbReference>
<proteinExistence type="inferred from homology"/>
<dbReference type="PANTHER" id="PTHR46056">
    <property type="entry name" value="LONG-CHAIN-ALCOHOL OXIDASE"/>
    <property type="match status" value="1"/>
</dbReference>
<feature type="domain" description="FAD dependent oxidoreductase" evidence="6">
    <location>
        <begin position="18"/>
        <end position="71"/>
    </location>
</feature>
<dbReference type="PANTHER" id="PTHR46056:SF12">
    <property type="entry name" value="LONG-CHAIN-ALCOHOL OXIDASE"/>
    <property type="match status" value="1"/>
</dbReference>
<evidence type="ECO:0000313" key="8">
    <source>
        <dbReference type="EMBL" id="KCB25324.1"/>
    </source>
</evidence>
<organism evidence="8 9">
    <name type="scientific">Bordetella hinzii OH87 BAL007II</name>
    <dbReference type="NCBI Taxonomy" id="1331262"/>
    <lineage>
        <taxon>Bacteria</taxon>
        <taxon>Pseudomonadati</taxon>
        <taxon>Pseudomonadota</taxon>
        <taxon>Betaproteobacteria</taxon>
        <taxon>Burkholderiales</taxon>
        <taxon>Alcaligenaceae</taxon>
        <taxon>Bordetella</taxon>
    </lineage>
</organism>
<feature type="domain" description="Glucose-methanol-choline oxidoreductase C-terminal" evidence="7">
    <location>
        <begin position="459"/>
        <end position="578"/>
    </location>
</feature>
<accession>A0ABR4R4C1</accession>
<dbReference type="InterPro" id="IPR007867">
    <property type="entry name" value="GMC_OxRtase_C"/>
</dbReference>
<evidence type="ECO:0000256" key="3">
    <source>
        <dbReference type="ARBA" id="ARBA00022827"/>
    </source>
</evidence>
<evidence type="ECO:0000256" key="2">
    <source>
        <dbReference type="ARBA" id="ARBA00022630"/>
    </source>
</evidence>
<keyword evidence="2" id="KW-0285">Flavoprotein</keyword>
<dbReference type="InterPro" id="IPR000172">
    <property type="entry name" value="GMC_OxRdtase_N"/>
</dbReference>
<dbReference type="InterPro" id="IPR006076">
    <property type="entry name" value="FAD-dep_OxRdtase"/>
</dbReference>
<feature type="domain" description="Glucose-methanol-choline oxidoreductase N-terminal" evidence="5">
    <location>
        <begin position="244"/>
        <end position="354"/>
    </location>
</feature>
<dbReference type="Pfam" id="PF00732">
    <property type="entry name" value="GMC_oxred_N"/>
    <property type="match status" value="1"/>
</dbReference>
<evidence type="ECO:0000259" key="6">
    <source>
        <dbReference type="Pfam" id="PF01266"/>
    </source>
</evidence>
<comment type="similarity">
    <text evidence="1">Belongs to the GMC oxidoreductase family.</text>
</comment>
<comment type="caution">
    <text evidence="8">The sequence shown here is derived from an EMBL/GenBank/DDBJ whole genome shotgun (WGS) entry which is preliminary data.</text>
</comment>
<gene>
    <name evidence="8" type="ORF">L544_1730</name>
</gene>
<protein>
    <submittedName>
        <fullName evidence="8">Gluconate 2-dehydrogenase flavoprotein</fullName>
    </submittedName>
</protein>
<keyword evidence="4" id="KW-0560">Oxidoreductase</keyword>
<dbReference type="Gene3D" id="3.50.50.60">
    <property type="entry name" value="FAD/NAD(P)-binding domain"/>
    <property type="match status" value="2"/>
</dbReference>
<sequence length="601" mass="65741">MATGPRAAAMAKVLPARDVVIVGGGWTGAIIGKELAAAGRQVVVLERGEPRWPSPDFQGPAVHDELKYVRRHALHQNAATETFTFRNHDGQRALPMRRWQFAYPGTHLGGAGNHWSGAYYRFDPTDFRMRSHYTERYGADIFDAELDCQDWPLSYDELEPSFDRFDYLIGASGQAGNLKGQRQEGGNPFEPWRSRPYPNPPMKVPYASALFGEAARKLGYHPYVQPSALCTRPYVNSEGLPMSACVYCGFCSNFGCEHFAKASPQVCILPAAMKLPGFELRTGAHVLRVELAADRKRARGVTYVDAAGAECFQPAELVVLCGFGINNVRLLLLSGIGRPYDPRTGQGTVGRNYTHQTTSGVGLFFDESIHLNPFMGAGAAAVTMDDFSADNFDHGPLGFVGGGYLQIQVVSGAPISYHPVPSDTPAWGAAWKQAVRRFYNHSASITVTGAAQPWPGAYLSLDPTYRDAWGLPLLRITYDFPDNDLRMSRFLTARADEIGRAMQGVIRSEPGPRKKPFTATAYQSTHLTGGAAMGDDPRTSVVNRYGQCWDVPNVFVTGAALFPQNSGYNPTGTVGATAYWIADHIKGEYLRRPGPLVDITS</sequence>
<evidence type="ECO:0000259" key="5">
    <source>
        <dbReference type="Pfam" id="PF00732"/>
    </source>
</evidence>
<evidence type="ECO:0000256" key="4">
    <source>
        <dbReference type="ARBA" id="ARBA00023002"/>
    </source>
</evidence>
<evidence type="ECO:0000259" key="7">
    <source>
        <dbReference type="Pfam" id="PF05199"/>
    </source>
</evidence>
<dbReference type="Pfam" id="PF01266">
    <property type="entry name" value="DAO"/>
    <property type="match status" value="1"/>
</dbReference>
<evidence type="ECO:0000256" key="1">
    <source>
        <dbReference type="ARBA" id="ARBA00010790"/>
    </source>
</evidence>
<evidence type="ECO:0000313" key="9">
    <source>
        <dbReference type="Proteomes" id="UP000025748"/>
    </source>
</evidence>
<dbReference type="EMBL" id="JHEM01000008">
    <property type="protein sequence ID" value="KCB25324.1"/>
    <property type="molecule type" value="Genomic_DNA"/>
</dbReference>
<name>A0ABR4R4C1_9BORD</name>